<dbReference type="InterPro" id="IPR039802">
    <property type="entry name" value="MTMR14"/>
</dbReference>
<dbReference type="SUPFAM" id="SSF52799">
    <property type="entry name" value="(Phosphotyrosine protein) phosphatases II"/>
    <property type="match status" value="1"/>
</dbReference>
<organism evidence="1 2">
    <name type="scientific">Clytia hemisphaerica</name>
    <dbReference type="NCBI Taxonomy" id="252671"/>
    <lineage>
        <taxon>Eukaryota</taxon>
        <taxon>Metazoa</taxon>
        <taxon>Cnidaria</taxon>
        <taxon>Hydrozoa</taxon>
        <taxon>Hydroidolina</taxon>
        <taxon>Leptothecata</taxon>
        <taxon>Obeliida</taxon>
        <taxon>Clytiidae</taxon>
        <taxon>Clytia</taxon>
    </lineage>
</organism>
<dbReference type="OrthoDB" id="2408718at2759"/>
<dbReference type="AlphaFoldDB" id="A0A7M5VB12"/>
<reference evidence="1" key="1">
    <citation type="submission" date="2021-01" db="UniProtKB">
        <authorList>
            <consortium name="EnsemblMetazoa"/>
        </authorList>
    </citation>
    <scope>IDENTIFICATION</scope>
</reference>
<dbReference type="GO" id="GO:0004438">
    <property type="term" value="F:phosphatidylinositol-3-phosphate phosphatase activity"/>
    <property type="evidence" value="ECO:0007669"/>
    <property type="project" value="InterPro"/>
</dbReference>
<dbReference type="InterPro" id="IPR029021">
    <property type="entry name" value="Prot-tyrosine_phosphatase-like"/>
</dbReference>
<dbReference type="PANTHER" id="PTHR13524">
    <property type="entry name" value="MYOTUBULARIN-RELATED"/>
    <property type="match status" value="1"/>
</dbReference>
<dbReference type="EnsemblMetazoa" id="CLYHEMT010781.1">
    <property type="protein sequence ID" value="CLYHEMP010781.1"/>
    <property type="gene ID" value="CLYHEMG010781"/>
</dbReference>
<keyword evidence="2" id="KW-1185">Reference proteome</keyword>
<protein>
    <recommendedName>
        <fullName evidence="3">Tyrosine specific protein phosphatases domain-containing protein</fullName>
    </recommendedName>
</protein>
<evidence type="ECO:0000313" key="2">
    <source>
        <dbReference type="Proteomes" id="UP000594262"/>
    </source>
</evidence>
<sequence length="479" mass="56661">MAGLALVLSYVLENSFICIERIAFIQSWLLNSTNLQHIHWSVDLKQQQIQEVMAGNEDDFEINYDELVKMLVYSAKNLFTANGSSKQLGMQMKCMELFEKDYKIQIIDNDEGELCTTYPNKMAYFLGYQDEEEDRISRESARSLPIAPGRYRQYVERTKTARVYSRFILPCIFMKNFKVVSRAATISTTAEVFWKNGIRGILPQKFSSRMDRDKKYADDSWDLNIVNKKRLVDIELLKQMNIQYIVDMMVEVKKIKHGVIVSSSEKVDKHQRYKEFDLICTPFPGCELMMDMDQLFSKEGLFFDWTEDFVNTELMVPNTVLQYADEIDWTKYKEWDIVLLLQNYMLLMIRTLREGKSNMMIHCISGWDRTPMWTCLLRLSLWADGETHPNLNADEILYLTLAYDWFFFGHNLGNRRRRGEFVLHFTYMFLPYIRSEKYSIHGRDSEKLKERDEKIMAVYKRYKEIDIATFGIPYKTTSV</sequence>
<proteinExistence type="predicted"/>
<dbReference type="PANTHER" id="PTHR13524:SF2">
    <property type="entry name" value="MYOTUBULARIN-RELATED PROTEIN 14"/>
    <property type="match status" value="1"/>
</dbReference>
<evidence type="ECO:0000313" key="1">
    <source>
        <dbReference type="EnsemblMetazoa" id="CLYHEMP010781.1"/>
    </source>
</evidence>
<evidence type="ECO:0008006" key="3">
    <source>
        <dbReference type="Google" id="ProtNLM"/>
    </source>
</evidence>
<name>A0A7M5VB12_9CNID</name>
<dbReference type="Proteomes" id="UP000594262">
    <property type="component" value="Unplaced"/>
</dbReference>
<accession>A0A7M5VB12</accession>